<evidence type="ECO:0000313" key="13">
    <source>
        <dbReference type="EMBL" id="KAK3594353.1"/>
    </source>
</evidence>
<gene>
    <name evidence="13" type="ORF">CHS0354_019264</name>
</gene>
<feature type="domain" description="Homeobox" evidence="10">
    <location>
        <begin position="243"/>
        <end position="319"/>
    </location>
</feature>
<keyword evidence="5" id="KW-0804">Transcription</keyword>
<protein>
    <submittedName>
        <fullName evidence="13">Uncharacterized protein</fullName>
    </submittedName>
</protein>
<evidence type="ECO:0000256" key="7">
    <source>
        <dbReference type="PROSITE-ProRule" id="PRU00108"/>
    </source>
</evidence>
<dbReference type="GO" id="GO:0045893">
    <property type="term" value="P:positive regulation of DNA-templated transcription"/>
    <property type="evidence" value="ECO:0007669"/>
    <property type="project" value="InterPro"/>
</dbReference>
<dbReference type="GO" id="GO:0003691">
    <property type="term" value="F:double-stranded telomeric DNA binding"/>
    <property type="evidence" value="ECO:0007669"/>
    <property type="project" value="InterPro"/>
</dbReference>
<dbReference type="InterPro" id="IPR001356">
    <property type="entry name" value="HD"/>
</dbReference>
<dbReference type="EMBL" id="JAEAOA010001193">
    <property type="protein sequence ID" value="KAK3594353.1"/>
    <property type="molecule type" value="Genomic_DNA"/>
</dbReference>
<dbReference type="Pfam" id="PF00046">
    <property type="entry name" value="Homeodomain"/>
    <property type="match status" value="1"/>
</dbReference>
<evidence type="ECO:0000256" key="4">
    <source>
        <dbReference type="ARBA" id="ARBA00023155"/>
    </source>
</evidence>
<dbReference type="InterPro" id="IPR040363">
    <property type="entry name" value="HMBOX1"/>
</dbReference>
<dbReference type="AlphaFoldDB" id="A0AAE0SMX8"/>
<dbReference type="SUPFAM" id="SSF46689">
    <property type="entry name" value="Homeodomain-like"/>
    <property type="match status" value="1"/>
</dbReference>
<dbReference type="Gene3D" id="1.10.260.40">
    <property type="entry name" value="lambda repressor-like DNA-binding domains"/>
    <property type="match status" value="1"/>
</dbReference>
<reference evidence="13" key="1">
    <citation type="journal article" date="2021" name="Genome Biol. Evol.">
        <title>A High-Quality Reference Genome for a Parasitic Bivalve with Doubly Uniparental Inheritance (Bivalvia: Unionida).</title>
        <authorList>
            <person name="Smith C.H."/>
        </authorList>
    </citation>
    <scope>NUCLEOTIDE SEQUENCE</scope>
    <source>
        <strain evidence="13">CHS0354</strain>
    </source>
</reference>
<dbReference type="GO" id="GO:0005634">
    <property type="term" value="C:nucleus"/>
    <property type="evidence" value="ECO:0007669"/>
    <property type="project" value="UniProtKB-SubCell"/>
</dbReference>
<organism evidence="13 14">
    <name type="scientific">Potamilus streckersoni</name>
    <dbReference type="NCBI Taxonomy" id="2493646"/>
    <lineage>
        <taxon>Eukaryota</taxon>
        <taxon>Metazoa</taxon>
        <taxon>Spiralia</taxon>
        <taxon>Lophotrochozoa</taxon>
        <taxon>Mollusca</taxon>
        <taxon>Bivalvia</taxon>
        <taxon>Autobranchia</taxon>
        <taxon>Heteroconchia</taxon>
        <taxon>Palaeoheterodonta</taxon>
        <taxon>Unionida</taxon>
        <taxon>Unionoidea</taxon>
        <taxon>Unionidae</taxon>
        <taxon>Ambleminae</taxon>
        <taxon>Lampsilini</taxon>
        <taxon>Potamilus</taxon>
    </lineage>
</organism>
<dbReference type="PROSITE" id="PS51937">
    <property type="entry name" value="HNF_P1"/>
    <property type="match status" value="1"/>
</dbReference>
<keyword evidence="6 7" id="KW-0539">Nucleus</keyword>
<evidence type="ECO:0000259" key="11">
    <source>
        <dbReference type="PROSITE" id="PS51936"/>
    </source>
</evidence>
<evidence type="ECO:0000256" key="2">
    <source>
        <dbReference type="ARBA" id="ARBA00023015"/>
    </source>
</evidence>
<feature type="DNA-binding region" description="Homeobox" evidence="7">
    <location>
        <begin position="245"/>
        <end position="320"/>
    </location>
</feature>
<dbReference type="InterPro" id="IPR009057">
    <property type="entry name" value="Homeodomain-like_sf"/>
</dbReference>
<dbReference type="PROSITE" id="PS51936">
    <property type="entry name" value="POU_4"/>
    <property type="match status" value="1"/>
</dbReference>
<keyword evidence="14" id="KW-1185">Reference proteome</keyword>
<keyword evidence="3 7" id="KW-0238">DNA-binding</keyword>
<feature type="region of interest" description="Disordered" evidence="9">
    <location>
        <begin position="357"/>
        <end position="386"/>
    </location>
</feature>
<evidence type="ECO:0000256" key="9">
    <source>
        <dbReference type="SAM" id="MobiDB-lite"/>
    </source>
</evidence>
<feature type="compositionally biased region" description="Basic and acidic residues" evidence="9">
    <location>
        <begin position="375"/>
        <end position="386"/>
    </location>
</feature>
<keyword evidence="2" id="KW-0805">Transcription regulation</keyword>
<dbReference type="PROSITE" id="PS50071">
    <property type="entry name" value="HOMEOBOX_2"/>
    <property type="match status" value="1"/>
</dbReference>
<dbReference type="InterPro" id="IPR044866">
    <property type="entry name" value="HNF_P1"/>
</dbReference>
<dbReference type="SMART" id="SM00389">
    <property type="entry name" value="HOX"/>
    <property type="match status" value="1"/>
</dbReference>
<proteinExistence type="predicted"/>
<dbReference type="InterPro" id="IPR010982">
    <property type="entry name" value="Lambda_DNA-bd_dom_sf"/>
</dbReference>
<dbReference type="PANTHER" id="PTHR14618">
    <property type="entry name" value="HOMEODOX-CONTAINING PROTEIN 1 HMBOX1"/>
    <property type="match status" value="1"/>
</dbReference>
<name>A0AAE0SMX8_9BIVA</name>
<dbReference type="Proteomes" id="UP001195483">
    <property type="component" value="Unassembled WGS sequence"/>
</dbReference>
<dbReference type="InterPro" id="IPR006899">
    <property type="entry name" value="HNF-1_N"/>
</dbReference>
<feature type="region of interest" description="Disordered" evidence="9">
    <location>
        <begin position="98"/>
        <end position="127"/>
    </location>
</feature>
<evidence type="ECO:0000256" key="1">
    <source>
        <dbReference type="ARBA" id="ARBA00004123"/>
    </source>
</evidence>
<feature type="compositionally biased region" description="Low complexity" evidence="9">
    <location>
        <begin position="117"/>
        <end position="127"/>
    </location>
</feature>
<evidence type="ECO:0000256" key="8">
    <source>
        <dbReference type="RuleBase" id="RU000682"/>
    </source>
</evidence>
<evidence type="ECO:0000256" key="5">
    <source>
        <dbReference type="ARBA" id="ARBA00023163"/>
    </source>
</evidence>
<feature type="compositionally biased region" description="Low complexity" evidence="9">
    <location>
        <begin position="358"/>
        <end position="374"/>
    </location>
</feature>
<evidence type="ECO:0000259" key="12">
    <source>
        <dbReference type="PROSITE" id="PS51937"/>
    </source>
</evidence>
<sequence length="386" mass="43759">MSTSPMFTVEQIELIRRLRNSGITKEQVIQAFDTFNRLDQELGLLYSVPVTLSAPPGDGGGDQHHNRVAMSTAVIPHHSLPQIVSTVSLSDSVSQRGVKRTRFDSEDDAVSIEDDQSNQSSSDFSSGWDPLTEELREFMKQKPEKIHTEILDFVRKHCVKHNLVAAMTGLNVVQLHQYFSHEGYKNKTVRFLTSLYSWYLAYRQTVSPVSYFPSNDGQPVVPVTLTTPSKVMMMEGHEMMMPNTPKRERFTFRQRHLEILESCFKENPYPTHEQRENIAQMCNLASSDMGTRLLNEKEKVNSQMVLNWFANRRKEVKRIAREEGVDASSALLRSRLRAKTSPGQIGSQEFRGDSKEFLNLNSSSSPGDSSVLLLEVDKAEDQGDRG</sequence>
<dbReference type="Gene3D" id="1.10.10.60">
    <property type="entry name" value="Homeodomain-like"/>
    <property type="match status" value="1"/>
</dbReference>
<dbReference type="CDD" id="cd00086">
    <property type="entry name" value="homeodomain"/>
    <property type="match status" value="1"/>
</dbReference>
<comment type="subcellular location">
    <subcellularLocation>
        <location evidence="1 7 8">Nucleus</location>
    </subcellularLocation>
</comment>
<accession>A0AAE0SMX8</accession>
<feature type="compositionally biased region" description="Acidic residues" evidence="9">
    <location>
        <begin position="105"/>
        <end position="116"/>
    </location>
</feature>
<keyword evidence="4 7" id="KW-0371">Homeobox</keyword>
<reference evidence="13" key="2">
    <citation type="journal article" date="2021" name="Genome Biol. Evol.">
        <title>Developing a high-quality reference genome for a parasitic bivalve with doubly uniparental inheritance (Bivalvia: Unionida).</title>
        <authorList>
            <person name="Smith C.H."/>
        </authorList>
    </citation>
    <scope>NUCLEOTIDE SEQUENCE</scope>
    <source>
        <strain evidence="13">CHS0354</strain>
        <tissue evidence="13">Mantle</tissue>
    </source>
</reference>
<evidence type="ECO:0000256" key="6">
    <source>
        <dbReference type="ARBA" id="ARBA00023242"/>
    </source>
</evidence>
<dbReference type="Pfam" id="PF04814">
    <property type="entry name" value="HNF-1_N"/>
    <property type="match status" value="1"/>
</dbReference>
<feature type="domain" description="POU-specific atypical" evidence="11">
    <location>
        <begin position="118"/>
        <end position="215"/>
    </location>
</feature>
<evidence type="ECO:0000256" key="3">
    <source>
        <dbReference type="ARBA" id="ARBA00023125"/>
    </source>
</evidence>
<evidence type="ECO:0000259" key="10">
    <source>
        <dbReference type="PROSITE" id="PS50071"/>
    </source>
</evidence>
<reference evidence="13" key="3">
    <citation type="submission" date="2023-05" db="EMBL/GenBank/DDBJ databases">
        <authorList>
            <person name="Smith C.H."/>
        </authorList>
    </citation>
    <scope>NUCLEOTIDE SEQUENCE</scope>
    <source>
        <strain evidence="13">CHS0354</strain>
        <tissue evidence="13">Mantle</tissue>
    </source>
</reference>
<evidence type="ECO:0000313" key="14">
    <source>
        <dbReference type="Proteomes" id="UP001195483"/>
    </source>
</evidence>
<dbReference type="InterPro" id="IPR044869">
    <property type="entry name" value="HNF-1_POU"/>
</dbReference>
<comment type="caution">
    <text evidence="13">The sequence shown here is derived from an EMBL/GenBank/DDBJ whole genome shotgun (WGS) entry which is preliminary data.</text>
</comment>
<feature type="domain" description="HNF-p1" evidence="12">
    <location>
        <begin position="3"/>
        <end position="34"/>
    </location>
</feature>
<dbReference type="PANTHER" id="PTHR14618:SF0">
    <property type="entry name" value="HOMEOBOX-CONTAINING PROTEIN 1"/>
    <property type="match status" value="1"/>
</dbReference>